<dbReference type="RefSeq" id="WP_157687698.1">
    <property type="nucleotide sequence ID" value="NZ_CP034344.1"/>
</dbReference>
<dbReference type="AlphaFoldDB" id="A0A6B9F4U7"/>
<proteinExistence type="predicted"/>
<gene>
    <name evidence="3" type="ORF">EI982_00840</name>
</gene>
<dbReference type="GeneID" id="43368044"/>
<dbReference type="PROSITE" id="PS00028">
    <property type="entry name" value="ZINC_FINGER_C2H2_1"/>
    <property type="match status" value="1"/>
</dbReference>
<name>A0A6B9F4U7_9EURY</name>
<feature type="region of interest" description="Disordered" evidence="1">
    <location>
        <begin position="1"/>
        <end position="28"/>
    </location>
</feature>
<dbReference type="OrthoDB" id="254746at2157"/>
<dbReference type="Proteomes" id="UP000428325">
    <property type="component" value="Plasmid pMBLA003601"/>
</dbReference>
<evidence type="ECO:0000313" key="4">
    <source>
        <dbReference type="Proteomes" id="UP000428325"/>
    </source>
</evidence>
<evidence type="ECO:0000313" key="3">
    <source>
        <dbReference type="EMBL" id="QGX93421.1"/>
    </source>
</evidence>
<keyword evidence="4" id="KW-1185">Reference proteome</keyword>
<dbReference type="EMBL" id="CP034344">
    <property type="protein sequence ID" value="QGX93421.1"/>
    <property type="molecule type" value="Genomic_DNA"/>
</dbReference>
<protein>
    <recommendedName>
        <fullName evidence="2">C2H2-type domain-containing protein</fullName>
    </recommendedName>
</protein>
<dbReference type="KEGG" id="hra:EI982_00840"/>
<feature type="domain" description="C2H2-type" evidence="2">
    <location>
        <begin position="146"/>
        <end position="167"/>
    </location>
</feature>
<organism evidence="3 4">
    <name type="scientific">Haloplanus rallus</name>
    <dbReference type="NCBI Taxonomy" id="1816183"/>
    <lineage>
        <taxon>Archaea</taxon>
        <taxon>Methanobacteriati</taxon>
        <taxon>Methanobacteriota</taxon>
        <taxon>Stenosarchaea group</taxon>
        <taxon>Halobacteria</taxon>
        <taxon>Halobacteriales</taxon>
        <taxon>Haloferacaceae</taxon>
        <taxon>Haloplanus</taxon>
    </lineage>
</organism>
<keyword evidence="3" id="KW-0614">Plasmid</keyword>
<dbReference type="InterPro" id="IPR013087">
    <property type="entry name" value="Znf_C2H2_type"/>
</dbReference>
<geneLocation type="plasmid" evidence="4">
    <name>pmbla003601</name>
</geneLocation>
<sequence length="184" mass="20991">MDPVTTNARLDEFAAEEVASDNQPERDPSVVERLLNPISPALGLRLIPGQGDPVYLQNRGTERYLFRDAHERWFILQPSAKESVDDFVRWVYLPDGKPAEIARTAIRQRTVRGYRYVQRSGAPEPVGTTVTAMYLSEPWPDDVYECGSCGAEFESPRAHALHCWEDHPWVPNPEQVRLRRSSTE</sequence>
<accession>A0A6B9F4U7</accession>
<evidence type="ECO:0000256" key="1">
    <source>
        <dbReference type="SAM" id="MobiDB-lite"/>
    </source>
</evidence>
<reference evidence="3 4" key="1">
    <citation type="submission" date="2018-12" db="EMBL/GenBank/DDBJ databases">
        <title>Complete genome sequence of Haloplanus rallus MBLA0036.</title>
        <authorList>
            <person name="Nam Y.-d."/>
            <person name="Kang J."/>
            <person name="Chung W.-H."/>
            <person name="Park Y.S."/>
        </authorList>
    </citation>
    <scope>NUCLEOTIDE SEQUENCE [LARGE SCALE GENOMIC DNA]</scope>
    <source>
        <strain evidence="3 4">MBLA0036</strain>
        <plasmid evidence="4">pmbla003601</plasmid>
    </source>
</reference>
<evidence type="ECO:0000259" key="2">
    <source>
        <dbReference type="PROSITE" id="PS00028"/>
    </source>
</evidence>